<feature type="domain" description="MBD" evidence="7">
    <location>
        <begin position="46"/>
        <end position="116"/>
    </location>
</feature>
<dbReference type="Pfam" id="PF01429">
    <property type="entry name" value="MBD"/>
    <property type="match status" value="1"/>
</dbReference>
<evidence type="ECO:0000313" key="8">
    <source>
        <dbReference type="EMBL" id="RXI05729.1"/>
    </source>
</evidence>
<gene>
    <name evidence="8" type="ORF">DVH24_017771</name>
</gene>
<evidence type="ECO:0000256" key="2">
    <source>
        <dbReference type="ARBA" id="ARBA00023015"/>
    </source>
</evidence>
<reference evidence="8 9" key="1">
    <citation type="submission" date="2018-10" db="EMBL/GenBank/DDBJ databases">
        <title>A high-quality apple genome assembly.</title>
        <authorList>
            <person name="Hu J."/>
        </authorList>
    </citation>
    <scope>NUCLEOTIDE SEQUENCE [LARGE SCALE GENOMIC DNA]</scope>
    <source>
        <strain evidence="9">cv. HFTH1</strain>
        <tissue evidence="8">Young leaf</tissue>
    </source>
</reference>
<sequence length="315" mass="34058">MTPSRSKMPSTKITDELSKEKKHKCSDSTTCVGSEMASSVEKEGGKEEVVSLELPAPSGWVKKFLPKQSGTPKKNEIVFTAPTGEEITSKRQLEQYLKAHPGGPVASEFDWGTGETPRRSARISEKAKATPPPIESEPPKKRSRKSTSAKKEDKEKEAAPEGAEETKISDVQDAEKAEKDADTEMEKVDVKENQDEEKAPAPPEQAKVQQEVNVPGDAAAPGDSKASVDGKEVEGKKEEMVEQPPVEAGKKEVAGDQGKPSIAIADDDKHEGEGEEKKKHGKETEVENMEKATAKGNGEEHISSGGHEAGRRLKK</sequence>
<feature type="compositionally biased region" description="Polar residues" evidence="6">
    <location>
        <begin position="1"/>
        <end position="12"/>
    </location>
</feature>
<dbReference type="AlphaFoldDB" id="A0A498KC31"/>
<evidence type="ECO:0000256" key="6">
    <source>
        <dbReference type="SAM" id="MobiDB-lite"/>
    </source>
</evidence>
<keyword evidence="4" id="KW-0804">Transcription</keyword>
<dbReference type="GO" id="GO:0005634">
    <property type="term" value="C:nucleus"/>
    <property type="evidence" value="ECO:0007669"/>
    <property type="project" value="UniProtKB-SubCell"/>
</dbReference>
<keyword evidence="9" id="KW-1185">Reference proteome</keyword>
<feature type="compositionally biased region" description="Basic and acidic residues" evidence="6">
    <location>
        <begin position="266"/>
        <end position="315"/>
    </location>
</feature>
<evidence type="ECO:0000313" key="9">
    <source>
        <dbReference type="Proteomes" id="UP000290289"/>
    </source>
</evidence>
<keyword evidence="5" id="KW-0539">Nucleus</keyword>
<accession>A0A498KC31</accession>
<comment type="subcellular location">
    <subcellularLocation>
        <location evidence="1">Nucleus</location>
    </subcellularLocation>
</comment>
<evidence type="ECO:0000256" key="1">
    <source>
        <dbReference type="ARBA" id="ARBA00004123"/>
    </source>
</evidence>
<proteinExistence type="predicted"/>
<evidence type="ECO:0000259" key="7">
    <source>
        <dbReference type="PROSITE" id="PS50982"/>
    </source>
</evidence>
<organism evidence="8 9">
    <name type="scientific">Malus domestica</name>
    <name type="common">Apple</name>
    <name type="synonym">Pyrus malus</name>
    <dbReference type="NCBI Taxonomy" id="3750"/>
    <lineage>
        <taxon>Eukaryota</taxon>
        <taxon>Viridiplantae</taxon>
        <taxon>Streptophyta</taxon>
        <taxon>Embryophyta</taxon>
        <taxon>Tracheophyta</taxon>
        <taxon>Spermatophyta</taxon>
        <taxon>Magnoliopsida</taxon>
        <taxon>eudicotyledons</taxon>
        <taxon>Gunneridae</taxon>
        <taxon>Pentapetalae</taxon>
        <taxon>rosids</taxon>
        <taxon>fabids</taxon>
        <taxon>Rosales</taxon>
        <taxon>Rosaceae</taxon>
        <taxon>Amygdaloideae</taxon>
        <taxon>Maleae</taxon>
        <taxon>Malus</taxon>
    </lineage>
</organism>
<dbReference type="Proteomes" id="UP000290289">
    <property type="component" value="Chromosome 2"/>
</dbReference>
<keyword evidence="2" id="KW-0805">Transcription regulation</keyword>
<dbReference type="SUPFAM" id="SSF54171">
    <property type="entry name" value="DNA-binding domain"/>
    <property type="match status" value="1"/>
</dbReference>
<feature type="compositionally biased region" description="Basic and acidic residues" evidence="6">
    <location>
        <begin position="226"/>
        <end position="240"/>
    </location>
</feature>
<protein>
    <recommendedName>
        <fullName evidence="7">MBD domain-containing protein</fullName>
    </recommendedName>
</protein>
<dbReference type="Gene3D" id="3.30.890.10">
    <property type="entry name" value="Methyl-cpg-binding Protein 2, Chain A"/>
    <property type="match status" value="1"/>
</dbReference>
<feature type="compositionally biased region" description="Basic and acidic residues" evidence="6">
    <location>
        <begin position="116"/>
        <end position="128"/>
    </location>
</feature>
<dbReference type="InterPro" id="IPR016177">
    <property type="entry name" value="DNA-bd_dom_sf"/>
</dbReference>
<feature type="region of interest" description="Disordered" evidence="6">
    <location>
        <begin position="65"/>
        <end position="315"/>
    </location>
</feature>
<feature type="region of interest" description="Disordered" evidence="6">
    <location>
        <begin position="1"/>
        <end position="30"/>
    </location>
</feature>
<name>A0A498KC31_MALDO</name>
<feature type="compositionally biased region" description="Basic and acidic residues" evidence="6">
    <location>
        <begin position="149"/>
        <end position="199"/>
    </location>
</feature>
<dbReference type="STRING" id="3750.A0A498KC31"/>
<dbReference type="InterPro" id="IPR039622">
    <property type="entry name" value="MBD10/11"/>
</dbReference>
<dbReference type="PANTHER" id="PTHR33729:SF6">
    <property type="entry name" value="METHYL-CPG-BINDING DOMAIN-CONTAINING PROTEIN 11"/>
    <property type="match status" value="1"/>
</dbReference>
<evidence type="ECO:0000256" key="4">
    <source>
        <dbReference type="ARBA" id="ARBA00023163"/>
    </source>
</evidence>
<dbReference type="EMBL" id="RDQH01000328">
    <property type="protein sequence ID" value="RXI05729.1"/>
    <property type="molecule type" value="Genomic_DNA"/>
</dbReference>
<keyword evidence="3" id="KW-0238">DNA-binding</keyword>
<dbReference type="PROSITE" id="PS50982">
    <property type="entry name" value="MBD"/>
    <property type="match status" value="1"/>
</dbReference>
<evidence type="ECO:0000256" key="3">
    <source>
        <dbReference type="ARBA" id="ARBA00023125"/>
    </source>
</evidence>
<dbReference type="InterPro" id="IPR001739">
    <property type="entry name" value="Methyl_CpG_DNA-bd"/>
</dbReference>
<evidence type="ECO:0000256" key="5">
    <source>
        <dbReference type="ARBA" id="ARBA00023242"/>
    </source>
</evidence>
<comment type="caution">
    <text evidence="8">The sequence shown here is derived from an EMBL/GenBank/DDBJ whole genome shotgun (WGS) entry which is preliminary data.</text>
</comment>
<dbReference type="GO" id="GO:0003677">
    <property type="term" value="F:DNA binding"/>
    <property type="evidence" value="ECO:0007669"/>
    <property type="project" value="UniProtKB-KW"/>
</dbReference>
<dbReference type="PANTHER" id="PTHR33729">
    <property type="entry name" value="METHYL-CPG BINDING DOMAIN CONTAINING PROTEIN, EXPRESSED"/>
    <property type="match status" value="1"/>
</dbReference>